<keyword evidence="10" id="KW-0067">ATP-binding</keyword>
<evidence type="ECO:0000256" key="17">
    <source>
        <dbReference type="SAM" id="MobiDB-lite"/>
    </source>
</evidence>
<comment type="subcellular location">
    <subcellularLocation>
        <location evidence="1">Cytoplasm</location>
    </subcellularLocation>
</comment>
<dbReference type="SUPFAM" id="SSF52540">
    <property type="entry name" value="P-loop containing nucleoside triphosphate hydrolases"/>
    <property type="match status" value="2"/>
</dbReference>
<evidence type="ECO:0000256" key="5">
    <source>
        <dbReference type="ARBA" id="ARBA00022741"/>
    </source>
</evidence>
<dbReference type="OrthoDB" id="9809851at2"/>
<keyword evidence="5" id="KW-0547">Nucleotide-binding</keyword>
<evidence type="ECO:0000256" key="16">
    <source>
        <dbReference type="ARBA" id="ARBA00042156"/>
    </source>
</evidence>
<evidence type="ECO:0000256" key="10">
    <source>
        <dbReference type="ARBA" id="ARBA00022840"/>
    </source>
</evidence>
<dbReference type="InterPro" id="IPR013815">
    <property type="entry name" value="ATP_grasp_subdomain_1"/>
</dbReference>
<dbReference type="Pfam" id="PF17755">
    <property type="entry name" value="UvrA_DNA-bind"/>
    <property type="match status" value="1"/>
</dbReference>
<sequence>MTQTTETEPRNLNGEPTGPLRSVDNLDPKQFIIIKGAKVHNLKGIDVAIPRNKLVVLTGLSGSGKSSLAFDTLFAEGQRMYVESLSSYARQFLGRMEKPEVEYIKGVSPAIAIEQKVSTRNPRSTVGTSTEIYDYLKLLFGRAGVTYSPISGYEVKKDTVTDVVNFMYGFEAEPGGAPQRVMIMAPLRVREDRTLEYELNILLQKGYTRIVANGVVLQIEDILTSEEAKGKNEVYDDQYSSLLTDHRTTARSSLEILVDRGTVLYDEKGEPDEDNLYRFSDSVQTAFSEGDGTCRVDVVGKESRVFSDKFELDGIVFEEPSVNLFTFNNPYGACRRCDGFGKVLGIDPDLVIPDKNLSVFEGAIAPWRSEKMSEEFLKPLLKNGIRFDFPIHRPYKDLTPAEQELLWKGNTYFDGINGFFDFVESQTFKVQYRVMLSRYRGKTTCPECRGSRLRKDASYVKVGGKSITDLVLMPLTQITAFFRDLELPAHQQQIANRILIEIRNRLDYMERVGLGYLTLNRLTNTLSGGEYQRIKLATSLGSALVGSMYILDEPSIGLHPRDTQRLVSVLESLRDMGNTVIVVEHEEEVMRAADQLIDIGPDAGTLGGHLVFQGTWADIANEKWIVNNEHNVPDSGQSSPDHYSSSINHYPFQSHTIDFLTGREIVPVPTFRRKATNFIELKGARENNLKSVDARFPLNTLTVVTGVSGSGKSTLIRKVLYPALMRQRGEGTEEAGKFDGLSGSLDRISSVEMIDQNPIGKSSRSNPVTYIKAYDYLRSVMADQPVSKSRAYKPSHFSFNVDGGRCEVCQGEGEVKIEMQFMADIYLKCEGCGGKRFKQEVLEVTLHDKNISDILDMTVDEAIVFFRKVDNKMADKLQPLQDVGLGYIGLGQSANTLSGGEAQRVKLASFLGKGNPNKGSTLFIFDEPTTGLHFHDIRKLLSAINALVDQGDSVIIIEHNMEVIKNADHIIDLGPEGGETGGYITFTGTPEEMVKLTDGNFTAQYLKGKV</sequence>
<accession>A0A2K8YXC3</accession>
<gene>
    <name evidence="19" type="ORF">CWM47_10830</name>
</gene>
<name>A0A2K8YXC3_9BACT</name>
<keyword evidence="11" id="KW-0267">Excision nuclease</keyword>
<feature type="domain" description="ABC transporter" evidence="18">
    <location>
        <begin position="673"/>
        <end position="1006"/>
    </location>
</feature>
<organism evidence="19 20">
    <name type="scientific">Spirosoma pollinicola</name>
    <dbReference type="NCBI Taxonomy" id="2057025"/>
    <lineage>
        <taxon>Bacteria</taxon>
        <taxon>Pseudomonadati</taxon>
        <taxon>Bacteroidota</taxon>
        <taxon>Cytophagia</taxon>
        <taxon>Cytophagales</taxon>
        <taxon>Cytophagaceae</taxon>
        <taxon>Spirosoma</taxon>
    </lineage>
</organism>
<feature type="region of interest" description="Disordered" evidence="17">
    <location>
        <begin position="1"/>
        <end position="23"/>
    </location>
</feature>
<evidence type="ECO:0000259" key="18">
    <source>
        <dbReference type="PROSITE" id="PS50893"/>
    </source>
</evidence>
<dbReference type="GO" id="GO:0005524">
    <property type="term" value="F:ATP binding"/>
    <property type="evidence" value="ECO:0007669"/>
    <property type="project" value="UniProtKB-KW"/>
</dbReference>
<evidence type="ECO:0000256" key="9">
    <source>
        <dbReference type="ARBA" id="ARBA00022833"/>
    </source>
</evidence>
<dbReference type="InterPro" id="IPR041552">
    <property type="entry name" value="UvrA_DNA-bd"/>
</dbReference>
<protein>
    <recommendedName>
        <fullName evidence="15">UvrABC system protein A</fullName>
    </recommendedName>
    <alternativeName>
        <fullName evidence="16">Excinuclease ABC subunit A</fullName>
    </alternativeName>
</protein>
<comment type="similarity">
    <text evidence="14">Belongs to the ABC transporter superfamily. UvrA family.</text>
</comment>
<dbReference type="Gene3D" id="1.20.1580.10">
    <property type="entry name" value="ABC transporter ATPase like domain"/>
    <property type="match status" value="2"/>
</dbReference>
<keyword evidence="13" id="KW-0234">DNA repair</keyword>
<evidence type="ECO:0000313" key="20">
    <source>
        <dbReference type="Proteomes" id="UP000232883"/>
    </source>
</evidence>
<dbReference type="InterPro" id="IPR003439">
    <property type="entry name" value="ABC_transporter-like_ATP-bd"/>
</dbReference>
<dbReference type="AlphaFoldDB" id="A0A2K8YXC3"/>
<evidence type="ECO:0000256" key="12">
    <source>
        <dbReference type="ARBA" id="ARBA00023125"/>
    </source>
</evidence>
<keyword evidence="9" id="KW-0862">Zinc</keyword>
<proteinExistence type="inferred from homology"/>
<dbReference type="GO" id="GO:0003677">
    <property type="term" value="F:DNA binding"/>
    <property type="evidence" value="ECO:0007669"/>
    <property type="project" value="UniProtKB-KW"/>
</dbReference>
<dbReference type="InterPro" id="IPR017871">
    <property type="entry name" value="ABC_transporter-like_CS"/>
</dbReference>
<keyword evidence="12" id="KW-0238">DNA-binding</keyword>
<keyword evidence="8" id="KW-0863">Zinc-finger</keyword>
<dbReference type="InterPro" id="IPR027417">
    <property type="entry name" value="P-loop_NTPase"/>
</dbReference>
<dbReference type="GO" id="GO:0005737">
    <property type="term" value="C:cytoplasm"/>
    <property type="evidence" value="ECO:0007669"/>
    <property type="project" value="UniProtKB-SubCell"/>
</dbReference>
<dbReference type="KEGG" id="spir:CWM47_10830"/>
<evidence type="ECO:0000256" key="8">
    <source>
        <dbReference type="ARBA" id="ARBA00022771"/>
    </source>
</evidence>
<dbReference type="Gene3D" id="1.10.8.280">
    <property type="entry name" value="ABC transporter ATPase domain-like"/>
    <property type="match status" value="1"/>
</dbReference>
<dbReference type="EMBL" id="CP025096">
    <property type="protein sequence ID" value="AUD02276.1"/>
    <property type="molecule type" value="Genomic_DNA"/>
</dbReference>
<dbReference type="GO" id="GO:0016887">
    <property type="term" value="F:ATP hydrolysis activity"/>
    <property type="evidence" value="ECO:0007669"/>
    <property type="project" value="InterPro"/>
</dbReference>
<keyword evidence="2" id="KW-0963">Cytoplasm</keyword>
<reference evidence="19 20" key="1">
    <citation type="submission" date="2017-11" db="EMBL/GenBank/DDBJ databases">
        <title>Taxonomic description and genome sequences of Spirosoma HA7 sp. nov., isolated from pollen microhabitat of Corylus avellana.</title>
        <authorList>
            <person name="Ambika Manirajan B."/>
            <person name="Suarez C."/>
            <person name="Ratering S."/>
            <person name="Geissler-Plaum R."/>
            <person name="Cardinale M."/>
            <person name="Sylvia S."/>
        </authorList>
    </citation>
    <scope>NUCLEOTIDE SEQUENCE [LARGE SCALE GENOMIC DNA]</scope>
    <source>
        <strain evidence="19 20">HA7</strain>
    </source>
</reference>
<dbReference type="Gene3D" id="3.40.50.300">
    <property type="entry name" value="P-loop containing nucleotide triphosphate hydrolases"/>
    <property type="match status" value="2"/>
</dbReference>
<dbReference type="GO" id="GO:0008270">
    <property type="term" value="F:zinc ion binding"/>
    <property type="evidence" value="ECO:0007669"/>
    <property type="project" value="UniProtKB-KW"/>
</dbReference>
<keyword evidence="3" id="KW-0479">Metal-binding</keyword>
<evidence type="ECO:0000256" key="1">
    <source>
        <dbReference type="ARBA" id="ARBA00004496"/>
    </source>
</evidence>
<dbReference type="GO" id="GO:0006281">
    <property type="term" value="P:DNA repair"/>
    <property type="evidence" value="ECO:0007669"/>
    <property type="project" value="UniProtKB-KW"/>
</dbReference>
<evidence type="ECO:0000256" key="13">
    <source>
        <dbReference type="ARBA" id="ARBA00023204"/>
    </source>
</evidence>
<dbReference type="Proteomes" id="UP000232883">
    <property type="component" value="Chromosome"/>
</dbReference>
<dbReference type="PROSITE" id="PS00211">
    <property type="entry name" value="ABC_TRANSPORTER_1"/>
    <property type="match status" value="1"/>
</dbReference>
<evidence type="ECO:0000256" key="7">
    <source>
        <dbReference type="ARBA" id="ARBA00022769"/>
    </source>
</evidence>
<keyword evidence="20" id="KW-1185">Reference proteome</keyword>
<evidence type="ECO:0000256" key="11">
    <source>
        <dbReference type="ARBA" id="ARBA00022881"/>
    </source>
</evidence>
<dbReference type="RefSeq" id="WP_100987994.1">
    <property type="nucleotide sequence ID" value="NZ_CP025096.1"/>
</dbReference>
<keyword evidence="4" id="KW-0677">Repeat</keyword>
<evidence type="ECO:0000256" key="3">
    <source>
        <dbReference type="ARBA" id="ARBA00022723"/>
    </source>
</evidence>
<evidence type="ECO:0000256" key="15">
    <source>
        <dbReference type="ARBA" id="ARBA00039316"/>
    </source>
</evidence>
<evidence type="ECO:0000256" key="2">
    <source>
        <dbReference type="ARBA" id="ARBA00022490"/>
    </source>
</evidence>
<evidence type="ECO:0000256" key="14">
    <source>
        <dbReference type="ARBA" id="ARBA00038000"/>
    </source>
</evidence>
<dbReference type="PANTHER" id="PTHR43152:SF3">
    <property type="entry name" value="UVRABC SYSTEM PROTEIN A"/>
    <property type="match status" value="1"/>
</dbReference>
<keyword evidence="7" id="KW-0228">DNA excision</keyword>
<dbReference type="PANTHER" id="PTHR43152">
    <property type="entry name" value="UVRABC SYSTEM PROTEIN A"/>
    <property type="match status" value="1"/>
</dbReference>
<evidence type="ECO:0000256" key="4">
    <source>
        <dbReference type="ARBA" id="ARBA00022737"/>
    </source>
</evidence>
<keyword evidence="6" id="KW-0227">DNA damage</keyword>
<dbReference type="PROSITE" id="PS50893">
    <property type="entry name" value="ABC_TRANSPORTER_2"/>
    <property type="match status" value="1"/>
</dbReference>
<dbReference type="Gene3D" id="3.30.1490.20">
    <property type="entry name" value="ATP-grasp fold, A domain"/>
    <property type="match status" value="1"/>
</dbReference>
<dbReference type="GO" id="GO:0004518">
    <property type="term" value="F:nuclease activity"/>
    <property type="evidence" value="ECO:0007669"/>
    <property type="project" value="UniProtKB-KW"/>
</dbReference>
<evidence type="ECO:0000313" key="19">
    <source>
        <dbReference type="EMBL" id="AUD02276.1"/>
    </source>
</evidence>
<evidence type="ECO:0000256" key="6">
    <source>
        <dbReference type="ARBA" id="ARBA00022763"/>
    </source>
</evidence>